<gene>
    <name evidence="3" type="ORF">E1161_11745</name>
</gene>
<sequence length="126" mass="13787">MGRVDSGRRGRDLRIGDPERERAIRLLGEHFSAGRLELSEYDERTKLAAGARFGSELDGLFDDLPGPRPFGELTPATTRPAPSVGNIALAVGGVALLLALVVLARPIGLMLLLPTVAIIWFMWRRR</sequence>
<keyword evidence="1" id="KW-0472">Membrane</keyword>
<name>A0A4R4ULT9_9PSEU</name>
<dbReference type="Proteomes" id="UP000294744">
    <property type="component" value="Unassembled WGS sequence"/>
</dbReference>
<feature type="transmembrane region" description="Helical" evidence="1">
    <location>
        <begin position="83"/>
        <end position="101"/>
    </location>
</feature>
<reference evidence="3 4" key="1">
    <citation type="submission" date="2019-03" db="EMBL/GenBank/DDBJ databases">
        <title>Draft genome sequences of novel Actinobacteria.</title>
        <authorList>
            <person name="Sahin N."/>
            <person name="Ay H."/>
            <person name="Saygin H."/>
        </authorList>
    </citation>
    <scope>NUCLEOTIDE SEQUENCE [LARGE SCALE GENOMIC DNA]</scope>
    <source>
        <strain evidence="3 4">16K404</strain>
    </source>
</reference>
<comment type="caution">
    <text evidence="3">The sequence shown here is derived from an EMBL/GenBank/DDBJ whole genome shotgun (WGS) entry which is preliminary data.</text>
</comment>
<protein>
    <submittedName>
        <fullName evidence="3">DUF1707 domain-containing protein</fullName>
    </submittedName>
</protein>
<feature type="transmembrane region" description="Helical" evidence="1">
    <location>
        <begin position="107"/>
        <end position="123"/>
    </location>
</feature>
<evidence type="ECO:0000256" key="1">
    <source>
        <dbReference type="SAM" id="Phobius"/>
    </source>
</evidence>
<proteinExistence type="predicted"/>
<dbReference type="InterPro" id="IPR012551">
    <property type="entry name" value="DUF1707_SHOCT-like"/>
</dbReference>
<keyword evidence="1" id="KW-1133">Transmembrane helix</keyword>
<dbReference type="Pfam" id="PF08044">
    <property type="entry name" value="DUF1707"/>
    <property type="match status" value="1"/>
</dbReference>
<accession>A0A4R4ULT9</accession>
<keyword evidence="1" id="KW-0812">Transmembrane</keyword>
<feature type="domain" description="DUF1707" evidence="2">
    <location>
        <begin position="13"/>
        <end position="65"/>
    </location>
</feature>
<dbReference type="EMBL" id="SMKV01000012">
    <property type="protein sequence ID" value="TDC92771.1"/>
    <property type="molecule type" value="Genomic_DNA"/>
</dbReference>
<evidence type="ECO:0000313" key="4">
    <source>
        <dbReference type="Proteomes" id="UP000294744"/>
    </source>
</evidence>
<dbReference type="OrthoDB" id="3534574at2"/>
<keyword evidence="4" id="KW-1185">Reference proteome</keyword>
<organism evidence="3 4">
    <name type="scientific">Saccharopolyspora aridisoli</name>
    <dbReference type="NCBI Taxonomy" id="2530385"/>
    <lineage>
        <taxon>Bacteria</taxon>
        <taxon>Bacillati</taxon>
        <taxon>Actinomycetota</taxon>
        <taxon>Actinomycetes</taxon>
        <taxon>Pseudonocardiales</taxon>
        <taxon>Pseudonocardiaceae</taxon>
        <taxon>Saccharopolyspora</taxon>
    </lineage>
</organism>
<dbReference type="AlphaFoldDB" id="A0A4R4ULT9"/>
<evidence type="ECO:0000259" key="2">
    <source>
        <dbReference type="Pfam" id="PF08044"/>
    </source>
</evidence>
<evidence type="ECO:0000313" key="3">
    <source>
        <dbReference type="EMBL" id="TDC92771.1"/>
    </source>
</evidence>